<evidence type="ECO:0008006" key="3">
    <source>
        <dbReference type="Google" id="ProtNLM"/>
    </source>
</evidence>
<sequence>MTDAATNRSGAEYESVCVRFISVQNEKVPEVKVQFLGLGEIEPSADANGLLKSITEVINSAGIEQWEEKLVCCTVDGASVNVGHKGGLIKKINMTSHITCLNHVFDLSVKETINSSKFVSGAMSVADSLAESVKPIIRNYAAVCSHLEEITSPFSENNHKKEIKSTANGLLTSLTSYSNIYSLFVLGDFLEIASETLMRLESRNIWLPTATAENTMQQIFGTYGYHEETAGYITMHSIK</sequence>
<accession>A0AAV6U3I9</accession>
<dbReference type="PANTHER" id="PTHR46880">
    <property type="entry name" value="RAS-ASSOCIATING DOMAIN-CONTAINING PROTEIN"/>
    <property type="match status" value="1"/>
</dbReference>
<name>A0AAV6U3I9_9ARAC</name>
<comment type="caution">
    <text evidence="1">The sequence shown here is derived from an EMBL/GenBank/DDBJ whole genome shotgun (WGS) entry which is preliminary data.</text>
</comment>
<evidence type="ECO:0000313" key="1">
    <source>
        <dbReference type="EMBL" id="KAG8178611.1"/>
    </source>
</evidence>
<dbReference type="Proteomes" id="UP000827092">
    <property type="component" value="Unassembled WGS sequence"/>
</dbReference>
<keyword evidence="2" id="KW-1185">Reference proteome</keyword>
<organism evidence="1 2">
    <name type="scientific">Oedothorax gibbosus</name>
    <dbReference type="NCBI Taxonomy" id="931172"/>
    <lineage>
        <taxon>Eukaryota</taxon>
        <taxon>Metazoa</taxon>
        <taxon>Ecdysozoa</taxon>
        <taxon>Arthropoda</taxon>
        <taxon>Chelicerata</taxon>
        <taxon>Arachnida</taxon>
        <taxon>Araneae</taxon>
        <taxon>Araneomorphae</taxon>
        <taxon>Entelegynae</taxon>
        <taxon>Araneoidea</taxon>
        <taxon>Linyphiidae</taxon>
        <taxon>Erigoninae</taxon>
        <taxon>Oedothorax</taxon>
    </lineage>
</organism>
<dbReference type="PANTHER" id="PTHR46880:SF5">
    <property type="entry name" value="DUF4371 DOMAIN-CONTAINING PROTEIN"/>
    <property type="match status" value="1"/>
</dbReference>
<evidence type="ECO:0000313" key="2">
    <source>
        <dbReference type="Proteomes" id="UP000827092"/>
    </source>
</evidence>
<gene>
    <name evidence="1" type="ORF">JTE90_014202</name>
</gene>
<dbReference type="AlphaFoldDB" id="A0AAV6U3I9"/>
<proteinExistence type="predicted"/>
<dbReference type="EMBL" id="JAFNEN010000680">
    <property type="protein sequence ID" value="KAG8178611.1"/>
    <property type="molecule type" value="Genomic_DNA"/>
</dbReference>
<protein>
    <recommendedName>
        <fullName evidence="3">DUF4371 domain-containing protein</fullName>
    </recommendedName>
</protein>
<reference evidence="1 2" key="1">
    <citation type="journal article" date="2022" name="Nat. Ecol. Evol.">
        <title>A masculinizing supergene underlies an exaggerated male reproductive morph in a spider.</title>
        <authorList>
            <person name="Hendrickx F."/>
            <person name="De Corte Z."/>
            <person name="Sonet G."/>
            <person name="Van Belleghem S.M."/>
            <person name="Kostlbacher S."/>
            <person name="Vangestel C."/>
        </authorList>
    </citation>
    <scope>NUCLEOTIDE SEQUENCE [LARGE SCALE GENOMIC DNA]</scope>
    <source>
        <strain evidence="1">W744_W776</strain>
    </source>
</reference>